<gene>
    <name evidence="1" type="ORF">Catovirus_1_276</name>
</gene>
<name>A0A1V0S946_9VIRU</name>
<proteinExistence type="predicted"/>
<dbReference type="EMBL" id="KY684083">
    <property type="protein sequence ID" value="ARF08226.1"/>
    <property type="molecule type" value="Genomic_DNA"/>
</dbReference>
<evidence type="ECO:0000313" key="1">
    <source>
        <dbReference type="EMBL" id="ARF08226.1"/>
    </source>
</evidence>
<reference evidence="1" key="1">
    <citation type="journal article" date="2017" name="Science">
        <title>Giant viruses with an expanded complement of translation system components.</title>
        <authorList>
            <person name="Schulz F."/>
            <person name="Yutin N."/>
            <person name="Ivanova N.N."/>
            <person name="Ortega D.R."/>
            <person name="Lee T.K."/>
            <person name="Vierheilig J."/>
            <person name="Daims H."/>
            <person name="Horn M."/>
            <person name="Wagner M."/>
            <person name="Jensen G.J."/>
            <person name="Kyrpides N.C."/>
            <person name="Koonin E.V."/>
            <person name="Woyke T."/>
        </authorList>
    </citation>
    <scope>NUCLEOTIDE SEQUENCE</scope>
    <source>
        <strain evidence="1">CTV1</strain>
    </source>
</reference>
<protein>
    <submittedName>
        <fullName evidence="1">Uncharacterized protein</fullName>
    </submittedName>
</protein>
<sequence length="78" mass="9472">MKNINFRILIEKVYISINDEHIINLSYLVCFIFSFHNSNNIVTNFYCQLCIANINYCFSVKYFYDMCYNYYFTNIIVT</sequence>
<organism evidence="1">
    <name type="scientific">Catovirus CTV1</name>
    <dbReference type="NCBI Taxonomy" id="1977631"/>
    <lineage>
        <taxon>Viruses</taxon>
        <taxon>Varidnaviria</taxon>
        <taxon>Bamfordvirae</taxon>
        <taxon>Nucleocytoviricota</taxon>
        <taxon>Megaviricetes</taxon>
        <taxon>Imitervirales</taxon>
        <taxon>Mimiviridae</taxon>
        <taxon>Klosneuvirinae</taxon>
        <taxon>Catovirus</taxon>
    </lineage>
</organism>
<accession>A0A1V0S946</accession>